<name>A0A1V6CE22_UNCT6</name>
<dbReference type="AlphaFoldDB" id="A0A1V6CE22"/>
<protein>
    <submittedName>
        <fullName evidence="2">Uroporphyrinogen decarboxylase (URO-D)</fullName>
    </submittedName>
</protein>
<dbReference type="InterPro" id="IPR038071">
    <property type="entry name" value="UROD/MetE-like_sf"/>
</dbReference>
<organism evidence="2">
    <name type="scientific">candidate division TA06 bacterium ADurb.Bin131</name>
    <dbReference type="NCBI Taxonomy" id="1852827"/>
    <lineage>
        <taxon>Bacteria</taxon>
        <taxon>Bacteria division TA06</taxon>
    </lineage>
</organism>
<sequence length="359" mass="42374">MTDRECFYASMNYQGRDRHPYWDLFGPWQETLEIWKKQGYDGRDDFGTDKLVQIQHIFDPFPQFERKIISETDRYRIFLNEDGVLMKEFKERKKSSMPQFIKFPVETKQEFRQFWEQRMKSDIALRIGNNWKEKLIDAEKSNCPFFITADRWTGFFGPLRNLVGIEKLCTLFYDEPVFVEEMMEGFLHHIITTMKQVLDVVHVDIFILWEDMAYHSGPLISPDMVKKYMLPRYKKLVEFLKNYGKKVSFVALDSDGNVDSLIPIWIDGGIDIIYPFEVQAGMDVVSLRKKYGKSLRMWGGFDKRIIAKSIQAIDEEAKRLTGLVEEGGYICGMDHSAPPDISFSNFKHFMKRMKEISKK</sequence>
<reference evidence="2" key="1">
    <citation type="submission" date="2017-02" db="EMBL/GenBank/DDBJ databases">
        <title>Delving into the versatile metabolic prowess of the omnipresent phylum Bacteroidetes.</title>
        <authorList>
            <person name="Nobu M.K."/>
            <person name="Mei R."/>
            <person name="Narihiro T."/>
            <person name="Kuroda K."/>
            <person name="Liu W.-T."/>
        </authorList>
    </citation>
    <scope>NUCLEOTIDE SEQUENCE</scope>
    <source>
        <strain evidence="2">ADurb.Bin131</strain>
    </source>
</reference>
<dbReference type="GO" id="GO:0004853">
    <property type="term" value="F:uroporphyrinogen decarboxylase activity"/>
    <property type="evidence" value="ECO:0007669"/>
    <property type="project" value="InterPro"/>
</dbReference>
<evidence type="ECO:0000313" key="2">
    <source>
        <dbReference type="EMBL" id="OQB75044.1"/>
    </source>
</evidence>
<accession>A0A1V6CE22</accession>
<dbReference type="GO" id="GO:0006779">
    <property type="term" value="P:porphyrin-containing compound biosynthetic process"/>
    <property type="evidence" value="ECO:0007669"/>
    <property type="project" value="InterPro"/>
</dbReference>
<proteinExistence type="predicted"/>
<dbReference type="Proteomes" id="UP000485562">
    <property type="component" value="Unassembled WGS sequence"/>
</dbReference>
<dbReference type="InterPro" id="IPR000257">
    <property type="entry name" value="Uroporphyrinogen_deCOase"/>
</dbReference>
<dbReference type="SUPFAM" id="SSF51726">
    <property type="entry name" value="UROD/MetE-like"/>
    <property type="match status" value="1"/>
</dbReference>
<gene>
    <name evidence="2" type="ORF">BWX89_00167</name>
</gene>
<dbReference type="EMBL" id="MWDQ01000024">
    <property type="protein sequence ID" value="OQB75044.1"/>
    <property type="molecule type" value="Genomic_DNA"/>
</dbReference>
<comment type="caution">
    <text evidence="2">The sequence shown here is derived from an EMBL/GenBank/DDBJ whole genome shotgun (WGS) entry which is preliminary data.</text>
</comment>
<dbReference type="Pfam" id="PF01208">
    <property type="entry name" value="URO-D"/>
    <property type="match status" value="1"/>
</dbReference>
<evidence type="ECO:0000259" key="1">
    <source>
        <dbReference type="Pfam" id="PF01208"/>
    </source>
</evidence>
<dbReference type="Gene3D" id="3.20.20.210">
    <property type="match status" value="1"/>
</dbReference>
<feature type="domain" description="Uroporphyrinogen decarboxylase (URO-D)" evidence="1">
    <location>
        <begin position="163"/>
        <end position="355"/>
    </location>
</feature>